<evidence type="ECO:0000313" key="2">
    <source>
        <dbReference type="Proteomes" id="UP001143856"/>
    </source>
</evidence>
<evidence type="ECO:0000313" key="1">
    <source>
        <dbReference type="EMBL" id="KAJ2974689.1"/>
    </source>
</evidence>
<keyword evidence="2" id="KW-1185">Reference proteome</keyword>
<organism evidence="1 2">
    <name type="scientific">Xylaria curta</name>
    <dbReference type="NCBI Taxonomy" id="42375"/>
    <lineage>
        <taxon>Eukaryota</taxon>
        <taxon>Fungi</taxon>
        <taxon>Dikarya</taxon>
        <taxon>Ascomycota</taxon>
        <taxon>Pezizomycotina</taxon>
        <taxon>Sordariomycetes</taxon>
        <taxon>Xylariomycetidae</taxon>
        <taxon>Xylariales</taxon>
        <taxon>Xylariaceae</taxon>
        <taxon>Xylaria</taxon>
    </lineage>
</organism>
<dbReference type="Proteomes" id="UP001143856">
    <property type="component" value="Unassembled WGS sequence"/>
</dbReference>
<accession>A0ACC1N6Z9</accession>
<gene>
    <name evidence="1" type="ORF">NUW58_g8575</name>
</gene>
<sequence length="241" mass="26344">MYDAWIEFTGGRVGVLGSGSDYTAFVHKGIGAVSTEWMPTSTLPTPLIDETTTRSIWEQTEDLTTQYTIIIAITIRTIGCLPSYLTLLAYNLATVESLPLNVSNWVTQMEIYYNDLTATINSAPHTLDTSSLRSALDEFASRAQEIAALEQQAVENKDAALITVVNHKKRDFQRGFVSQGGLPTREFYRNLVFAPGLDTGYAATTFPGITESFKAGNLSVAAEYVKRTADAILVAANIIKT</sequence>
<reference evidence="1" key="1">
    <citation type="submission" date="2022-10" db="EMBL/GenBank/DDBJ databases">
        <title>Genome Sequence of Xylaria curta.</title>
        <authorList>
            <person name="Buettner E."/>
        </authorList>
    </citation>
    <scope>NUCLEOTIDE SEQUENCE</scope>
    <source>
        <strain evidence="1">Babe10</strain>
    </source>
</reference>
<name>A0ACC1N6Z9_9PEZI</name>
<proteinExistence type="predicted"/>
<comment type="caution">
    <text evidence="1">The sequence shown here is derived from an EMBL/GenBank/DDBJ whole genome shotgun (WGS) entry which is preliminary data.</text>
</comment>
<dbReference type="EMBL" id="JAPDGR010002678">
    <property type="protein sequence ID" value="KAJ2974689.1"/>
    <property type="molecule type" value="Genomic_DNA"/>
</dbReference>
<protein>
    <submittedName>
        <fullName evidence="1">Uncharacterized protein</fullName>
    </submittedName>
</protein>